<feature type="transmembrane region" description="Helical" evidence="1">
    <location>
        <begin position="12"/>
        <end position="32"/>
    </location>
</feature>
<dbReference type="EMBL" id="ML178822">
    <property type="protein sequence ID" value="TFL02568.1"/>
    <property type="molecule type" value="Genomic_DNA"/>
</dbReference>
<gene>
    <name evidence="2" type="ORF">BDV98DRAFT_432700</name>
</gene>
<evidence type="ECO:0000256" key="1">
    <source>
        <dbReference type="SAM" id="Phobius"/>
    </source>
</evidence>
<keyword evidence="3" id="KW-1185">Reference proteome</keyword>
<evidence type="ECO:0000313" key="3">
    <source>
        <dbReference type="Proteomes" id="UP000305067"/>
    </source>
</evidence>
<organism evidence="2 3">
    <name type="scientific">Pterulicium gracile</name>
    <dbReference type="NCBI Taxonomy" id="1884261"/>
    <lineage>
        <taxon>Eukaryota</taxon>
        <taxon>Fungi</taxon>
        <taxon>Dikarya</taxon>
        <taxon>Basidiomycota</taxon>
        <taxon>Agaricomycotina</taxon>
        <taxon>Agaricomycetes</taxon>
        <taxon>Agaricomycetidae</taxon>
        <taxon>Agaricales</taxon>
        <taxon>Pleurotineae</taxon>
        <taxon>Pterulaceae</taxon>
        <taxon>Pterulicium</taxon>
    </lineage>
</organism>
<protein>
    <submittedName>
        <fullName evidence="2">Uncharacterized protein</fullName>
    </submittedName>
</protein>
<accession>A0A5C3QMJ3</accession>
<proteinExistence type="predicted"/>
<keyword evidence="1" id="KW-0812">Transmembrane</keyword>
<dbReference type="AlphaFoldDB" id="A0A5C3QMJ3"/>
<keyword evidence="1" id="KW-0472">Membrane</keyword>
<evidence type="ECO:0000313" key="2">
    <source>
        <dbReference type="EMBL" id="TFL02568.1"/>
    </source>
</evidence>
<reference evidence="2 3" key="1">
    <citation type="journal article" date="2019" name="Nat. Ecol. Evol.">
        <title>Megaphylogeny resolves global patterns of mushroom evolution.</title>
        <authorList>
            <person name="Varga T."/>
            <person name="Krizsan K."/>
            <person name="Foldi C."/>
            <person name="Dima B."/>
            <person name="Sanchez-Garcia M."/>
            <person name="Sanchez-Ramirez S."/>
            <person name="Szollosi G.J."/>
            <person name="Szarkandi J.G."/>
            <person name="Papp V."/>
            <person name="Albert L."/>
            <person name="Andreopoulos W."/>
            <person name="Angelini C."/>
            <person name="Antonin V."/>
            <person name="Barry K.W."/>
            <person name="Bougher N.L."/>
            <person name="Buchanan P."/>
            <person name="Buyck B."/>
            <person name="Bense V."/>
            <person name="Catcheside P."/>
            <person name="Chovatia M."/>
            <person name="Cooper J."/>
            <person name="Damon W."/>
            <person name="Desjardin D."/>
            <person name="Finy P."/>
            <person name="Geml J."/>
            <person name="Haridas S."/>
            <person name="Hughes K."/>
            <person name="Justo A."/>
            <person name="Karasinski D."/>
            <person name="Kautmanova I."/>
            <person name="Kiss B."/>
            <person name="Kocsube S."/>
            <person name="Kotiranta H."/>
            <person name="LaButti K.M."/>
            <person name="Lechner B.E."/>
            <person name="Liimatainen K."/>
            <person name="Lipzen A."/>
            <person name="Lukacs Z."/>
            <person name="Mihaltcheva S."/>
            <person name="Morgado L.N."/>
            <person name="Niskanen T."/>
            <person name="Noordeloos M.E."/>
            <person name="Ohm R.A."/>
            <person name="Ortiz-Santana B."/>
            <person name="Ovrebo C."/>
            <person name="Racz N."/>
            <person name="Riley R."/>
            <person name="Savchenko A."/>
            <person name="Shiryaev A."/>
            <person name="Soop K."/>
            <person name="Spirin V."/>
            <person name="Szebenyi C."/>
            <person name="Tomsovsky M."/>
            <person name="Tulloss R.E."/>
            <person name="Uehling J."/>
            <person name="Grigoriev I.V."/>
            <person name="Vagvolgyi C."/>
            <person name="Papp T."/>
            <person name="Martin F.M."/>
            <person name="Miettinen O."/>
            <person name="Hibbett D.S."/>
            <person name="Nagy L.G."/>
        </authorList>
    </citation>
    <scope>NUCLEOTIDE SEQUENCE [LARGE SCALE GENOMIC DNA]</scope>
    <source>
        <strain evidence="2 3">CBS 309.79</strain>
    </source>
</reference>
<keyword evidence="1" id="KW-1133">Transmembrane helix</keyword>
<sequence>MLICVHARSTVSFSIVTCSFYSLLYCTLFLSLRLMTISVSPYHEYRLYTLFHPLGNWLVFRRMGSASRAGCPSQAPPTLRSLRLNGTRESRGCAATRDSVVVVEPLLHIARRRQSSSSSSPRPAGSAGQV</sequence>
<dbReference type="Proteomes" id="UP000305067">
    <property type="component" value="Unassembled WGS sequence"/>
</dbReference>
<name>A0A5C3QMJ3_9AGAR</name>